<dbReference type="EMBL" id="WNXC01000004">
    <property type="protein sequence ID" value="MBB2149973.1"/>
    <property type="molecule type" value="Genomic_DNA"/>
</dbReference>
<gene>
    <name evidence="2" type="ORF">GM920_13810</name>
</gene>
<sequence length="133" mass="13249">MKRILYISCFVLALSACNSEPKQSQNVVTPTPGGLPSASPTMVSGEKPANNPAHGQPFHDCALPVGAPLNAQTSTPANGPVNVNPTPGAPVVAPQTAPATAPSAPVNQAEAKLNPAHGLPGHDCAIPVGAPLS</sequence>
<dbReference type="RefSeq" id="WP_182958285.1">
    <property type="nucleotide sequence ID" value="NZ_WNXC01000004.1"/>
</dbReference>
<reference evidence="2 3" key="1">
    <citation type="submission" date="2019-11" db="EMBL/GenBank/DDBJ databases">
        <title>Description of Pedobacter sp. LMG 31462T.</title>
        <authorList>
            <person name="Carlier A."/>
            <person name="Qi S."/>
            <person name="Vandamme P."/>
        </authorList>
    </citation>
    <scope>NUCLEOTIDE SEQUENCE [LARGE SCALE GENOMIC DNA]</scope>
    <source>
        <strain evidence="2 3">LMG 31462</strain>
    </source>
</reference>
<name>A0ABR6EXF9_9SPHI</name>
<accession>A0ABR6EXF9</accession>
<feature type="compositionally biased region" description="Polar residues" evidence="1">
    <location>
        <begin position="70"/>
        <end position="84"/>
    </location>
</feature>
<protein>
    <submittedName>
        <fullName evidence="2">Uncharacterized protein</fullName>
    </submittedName>
</protein>
<keyword evidence="3" id="KW-1185">Reference proteome</keyword>
<evidence type="ECO:0000313" key="2">
    <source>
        <dbReference type="EMBL" id="MBB2149973.1"/>
    </source>
</evidence>
<feature type="region of interest" description="Disordered" evidence="1">
    <location>
        <begin position="21"/>
        <end position="105"/>
    </location>
</feature>
<organism evidence="2 3">
    <name type="scientific">Pedobacter gandavensis</name>
    <dbReference type="NCBI Taxonomy" id="2679963"/>
    <lineage>
        <taxon>Bacteria</taxon>
        <taxon>Pseudomonadati</taxon>
        <taxon>Bacteroidota</taxon>
        <taxon>Sphingobacteriia</taxon>
        <taxon>Sphingobacteriales</taxon>
        <taxon>Sphingobacteriaceae</taxon>
        <taxon>Pedobacter</taxon>
    </lineage>
</organism>
<proteinExistence type="predicted"/>
<dbReference type="PROSITE" id="PS51257">
    <property type="entry name" value="PROKAR_LIPOPROTEIN"/>
    <property type="match status" value="1"/>
</dbReference>
<dbReference type="Proteomes" id="UP000636110">
    <property type="component" value="Unassembled WGS sequence"/>
</dbReference>
<feature type="compositionally biased region" description="Low complexity" evidence="1">
    <location>
        <begin position="85"/>
        <end position="105"/>
    </location>
</feature>
<comment type="caution">
    <text evidence="2">The sequence shown here is derived from an EMBL/GenBank/DDBJ whole genome shotgun (WGS) entry which is preliminary data.</text>
</comment>
<evidence type="ECO:0000256" key="1">
    <source>
        <dbReference type="SAM" id="MobiDB-lite"/>
    </source>
</evidence>
<evidence type="ECO:0000313" key="3">
    <source>
        <dbReference type="Proteomes" id="UP000636110"/>
    </source>
</evidence>